<reference evidence="1" key="1">
    <citation type="journal article" date="2015" name="Nature">
        <title>Complex archaea that bridge the gap between prokaryotes and eukaryotes.</title>
        <authorList>
            <person name="Spang A."/>
            <person name="Saw J.H."/>
            <person name="Jorgensen S.L."/>
            <person name="Zaremba-Niedzwiedzka K."/>
            <person name="Martijn J."/>
            <person name="Lind A.E."/>
            <person name="van Eijk R."/>
            <person name="Schleper C."/>
            <person name="Guy L."/>
            <person name="Ettema T.J."/>
        </authorList>
    </citation>
    <scope>NUCLEOTIDE SEQUENCE</scope>
</reference>
<accession>A0A0F9J8T5</accession>
<organism evidence="1">
    <name type="scientific">marine sediment metagenome</name>
    <dbReference type="NCBI Taxonomy" id="412755"/>
    <lineage>
        <taxon>unclassified sequences</taxon>
        <taxon>metagenomes</taxon>
        <taxon>ecological metagenomes</taxon>
    </lineage>
</organism>
<dbReference type="AlphaFoldDB" id="A0A0F9J8T5"/>
<protein>
    <submittedName>
        <fullName evidence="1">Uncharacterized protein</fullName>
    </submittedName>
</protein>
<proteinExistence type="predicted"/>
<gene>
    <name evidence="1" type="ORF">LCGC14_1486060</name>
</gene>
<comment type="caution">
    <text evidence="1">The sequence shown here is derived from an EMBL/GenBank/DDBJ whole genome shotgun (WGS) entry which is preliminary data.</text>
</comment>
<evidence type="ECO:0000313" key="1">
    <source>
        <dbReference type="EMBL" id="KKM65953.1"/>
    </source>
</evidence>
<dbReference type="EMBL" id="LAZR01010628">
    <property type="protein sequence ID" value="KKM65953.1"/>
    <property type="molecule type" value="Genomic_DNA"/>
</dbReference>
<sequence>MNIIKRWLIVRANGALRVTTRRPSLRYDEISFRLNITIPASWGCEAGTVDLSIPEGTVIVQPEEMEGPEIE</sequence>
<name>A0A0F9J8T5_9ZZZZ</name>